<sequence>MEKIRSIRTVLAFSLVFLLAGCSGKQDGAMTIQKAELTEKEQQTVALIETGRSVKLYDYKTEPGISSLLFSVETLNEQGQWETVASSVFSQSGQEDDRVAILFSDDSITFSCGEGRYEVMLGSNHYKNTADSWLTETSPIRTDEKIPLGIVAYTDSDSVIFPNTDDYEEPEKLAGRQYKEVKAVTLQFSGKTLPGTEKERNTP</sequence>
<evidence type="ECO:0008006" key="3">
    <source>
        <dbReference type="Google" id="ProtNLM"/>
    </source>
</evidence>
<protein>
    <recommendedName>
        <fullName evidence="3">Lipoprotein</fullName>
    </recommendedName>
</protein>
<dbReference type="PROSITE" id="PS51257">
    <property type="entry name" value="PROKAR_LIPOPROTEIN"/>
    <property type="match status" value="1"/>
</dbReference>
<dbReference type="Proteomes" id="UP000248057">
    <property type="component" value="Unassembled WGS sequence"/>
</dbReference>
<dbReference type="AlphaFoldDB" id="A0A2V3XZM7"/>
<keyword evidence="2" id="KW-1185">Reference proteome</keyword>
<dbReference type="EMBL" id="QJKD01000021">
    <property type="protein sequence ID" value="PXX46112.1"/>
    <property type="molecule type" value="Genomic_DNA"/>
</dbReference>
<proteinExistence type="predicted"/>
<evidence type="ECO:0000313" key="2">
    <source>
        <dbReference type="Proteomes" id="UP000248057"/>
    </source>
</evidence>
<reference evidence="1 2" key="1">
    <citation type="submission" date="2018-05" db="EMBL/GenBank/DDBJ databases">
        <title>Genomic Encyclopedia of Type Strains, Phase IV (KMG-IV): sequencing the most valuable type-strain genomes for metagenomic binning, comparative biology and taxonomic classification.</title>
        <authorList>
            <person name="Goeker M."/>
        </authorList>
    </citation>
    <scope>NUCLEOTIDE SEQUENCE [LARGE SCALE GENOMIC DNA]</scope>
    <source>
        <strain evidence="1 2">DSM 24995</strain>
    </source>
</reference>
<dbReference type="RefSeq" id="WP_110325866.1">
    <property type="nucleotide sequence ID" value="NZ_QJKD01000021.1"/>
</dbReference>
<accession>A0A2V3XZM7</accession>
<organism evidence="1 2">
    <name type="scientific">Hungatella effluvii</name>
    <dbReference type="NCBI Taxonomy" id="1096246"/>
    <lineage>
        <taxon>Bacteria</taxon>
        <taxon>Bacillati</taxon>
        <taxon>Bacillota</taxon>
        <taxon>Clostridia</taxon>
        <taxon>Lachnospirales</taxon>
        <taxon>Lachnospiraceae</taxon>
        <taxon>Hungatella</taxon>
    </lineage>
</organism>
<gene>
    <name evidence="1" type="ORF">DFR60_12145</name>
</gene>
<evidence type="ECO:0000313" key="1">
    <source>
        <dbReference type="EMBL" id="PXX46112.1"/>
    </source>
</evidence>
<dbReference type="GeneID" id="86064473"/>
<comment type="caution">
    <text evidence="1">The sequence shown here is derived from an EMBL/GenBank/DDBJ whole genome shotgun (WGS) entry which is preliminary data.</text>
</comment>
<name>A0A2V3XZM7_9FIRM</name>